<dbReference type="GO" id="GO:0000270">
    <property type="term" value="P:peptidoglycan metabolic process"/>
    <property type="evidence" value="ECO:0007669"/>
    <property type="project" value="InterPro"/>
</dbReference>
<evidence type="ECO:0000313" key="2">
    <source>
        <dbReference type="EMBL" id="VAW18925.1"/>
    </source>
</evidence>
<dbReference type="CDD" id="cd00118">
    <property type="entry name" value="LysM"/>
    <property type="match status" value="2"/>
</dbReference>
<dbReference type="PROSITE" id="PS51782">
    <property type="entry name" value="LYSM"/>
    <property type="match status" value="2"/>
</dbReference>
<dbReference type="InterPro" id="IPR008258">
    <property type="entry name" value="Transglycosylase_SLT_dom_1"/>
</dbReference>
<evidence type="ECO:0000259" key="1">
    <source>
        <dbReference type="PROSITE" id="PS51782"/>
    </source>
</evidence>
<protein>
    <submittedName>
        <fullName evidence="2">Membrane-bound lytic murein transglycosylase D</fullName>
    </submittedName>
</protein>
<dbReference type="Gene3D" id="1.10.530.10">
    <property type="match status" value="1"/>
</dbReference>
<proteinExistence type="predicted"/>
<dbReference type="SMART" id="SM00257">
    <property type="entry name" value="LysM"/>
    <property type="match status" value="2"/>
</dbReference>
<organism evidence="2">
    <name type="scientific">hydrothermal vent metagenome</name>
    <dbReference type="NCBI Taxonomy" id="652676"/>
    <lineage>
        <taxon>unclassified sequences</taxon>
        <taxon>metagenomes</taxon>
        <taxon>ecological metagenomes</taxon>
    </lineage>
</organism>
<dbReference type="GO" id="GO:0016020">
    <property type="term" value="C:membrane"/>
    <property type="evidence" value="ECO:0007669"/>
    <property type="project" value="InterPro"/>
</dbReference>
<dbReference type="EMBL" id="UOEP01000093">
    <property type="protein sequence ID" value="VAW18925.1"/>
    <property type="molecule type" value="Genomic_DNA"/>
</dbReference>
<gene>
    <name evidence="2" type="ORF">MNBD_BACTEROID01-1849</name>
</gene>
<reference evidence="2" key="1">
    <citation type="submission" date="2018-06" db="EMBL/GenBank/DDBJ databases">
        <authorList>
            <person name="Zhirakovskaya E."/>
        </authorList>
    </citation>
    <scope>NUCLEOTIDE SEQUENCE</scope>
</reference>
<dbReference type="PANTHER" id="PTHR37423">
    <property type="entry name" value="SOLUBLE LYTIC MUREIN TRANSGLYCOSYLASE-RELATED"/>
    <property type="match status" value="1"/>
</dbReference>
<dbReference type="InterPro" id="IPR023346">
    <property type="entry name" value="Lysozyme-like_dom_sf"/>
</dbReference>
<dbReference type="Gene3D" id="3.10.350.10">
    <property type="entry name" value="LysM domain"/>
    <property type="match status" value="2"/>
</dbReference>
<sequence length="536" mass="62037">MREKACILAVVTFLLATANLQGTTKDGLKQIKQIRVVALDTSGYTHEYVEPDENLNDIFEEKIDNLIGSWYIKNSFFDDNSLSADSNFSEKALPDSVYIQRLQEIDAPIDLSYNKVVRNFIALYTLKRREQVEVMLGLSAYYFPIFEEVLDKYDLPLELKYLPIIESALNPRARSRAGATGLWQFMYGTGKMMGLEITSFVDERRDALKSTEAAVKYLKQLYDVYQDWYLVIAAYNCGPGNVNKAIRRSGGKRNYWSVYYRLPRETRGYVPAFIAATYVMNYYLEHNLVPRFPEFPILTDTLMINSYLNLNQVASTVGIEIEQLRELNPMYRRDVIPAKQGNPYLLRLPQDKIARFIDNEESVFNFEREKYFPDNALVQPTSRSFTHYAPIDIKGKAKIYYKVKAGDNIGFISSWFNVRASDVRYWNNVYRNLIRVGQRMVIYVPKGKKEYYSKVDGMSFEAKQWMIGKAPDSAKKSKPVLINPNYIYYTVRKGDNLWTIAGKFPGVTNKDLMRLNNITDAKNLYPGQKLKIKRKA</sequence>
<dbReference type="AlphaFoldDB" id="A0A3B0TJS7"/>
<dbReference type="Pfam" id="PF01476">
    <property type="entry name" value="LysM"/>
    <property type="match status" value="2"/>
</dbReference>
<dbReference type="SUPFAM" id="SSF54106">
    <property type="entry name" value="LysM domain"/>
    <property type="match status" value="2"/>
</dbReference>
<dbReference type="PROSITE" id="PS00922">
    <property type="entry name" value="TRANSGLYCOSYLASE"/>
    <property type="match status" value="1"/>
</dbReference>
<dbReference type="SUPFAM" id="SSF53955">
    <property type="entry name" value="Lysozyme-like"/>
    <property type="match status" value="1"/>
</dbReference>
<dbReference type="InterPro" id="IPR018392">
    <property type="entry name" value="LysM"/>
</dbReference>
<dbReference type="PANTHER" id="PTHR37423:SF2">
    <property type="entry name" value="MEMBRANE-BOUND LYTIC MUREIN TRANSGLYCOSYLASE C"/>
    <property type="match status" value="1"/>
</dbReference>
<feature type="domain" description="LysM" evidence="1">
    <location>
        <begin position="487"/>
        <end position="532"/>
    </location>
</feature>
<dbReference type="Pfam" id="PF01464">
    <property type="entry name" value="SLT"/>
    <property type="match status" value="1"/>
</dbReference>
<dbReference type="CDD" id="cd16894">
    <property type="entry name" value="MltD-like"/>
    <property type="match status" value="1"/>
</dbReference>
<name>A0A3B0TJS7_9ZZZZ</name>
<feature type="domain" description="LysM" evidence="1">
    <location>
        <begin position="399"/>
        <end position="442"/>
    </location>
</feature>
<dbReference type="InterPro" id="IPR000189">
    <property type="entry name" value="Transglyc_AS"/>
</dbReference>
<dbReference type="InterPro" id="IPR036779">
    <property type="entry name" value="LysM_dom_sf"/>
</dbReference>
<dbReference type="GO" id="GO:0008933">
    <property type="term" value="F:peptidoglycan lytic transglycosylase activity"/>
    <property type="evidence" value="ECO:0007669"/>
    <property type="project" value="InterPro"/>
</dbReference>
<accession>A0A3B0TJS7</accession>